<dbReference type="InterPro" id="IPR036412">
    <property type="entry name" value="HAD-like_sf"/>
</dbReference>
<dbReference type="NCBIfam" id="TIGR01549">
    <property type="entry name" value="HAD-SF-IA-v1"/>
    <property type="match status" value="1"/>
</dbReference>
<evidence type="ECO:0000313" key="1">
    <source>
        <dbReference type="EMBL" id="UOO92375.1"/>
    </source>
</evidence>
<reference evidence="1" key="2">
    <citation type="journal article" date="2022" name="Res Sq">
        <title>Evolution of multicellular longitudinally dividing oral cavity symbionts (Neisseriaceae).</title>
        <authorList>
            <person name="Nyongesa S."/>
            <person name="Weber P."/>
            <person name="Bernet E."/>
            <person name="Pullido F."/>
            <person name="Nieckarz M."/>
            <person name="Delaby M."/>
            <person name="Nieves C."/>
            <person name="Viehboeck T."/>
            <person name="Krause N."/>
            <person name="Rivera-Millot A."/>
            <person name="Nakamura A."/>
            <person name="Vischer N."/>
            <person name="VanNieuwenhze M."/>
            <person name="Brun Y."/>
            <person name="Cava F."/>
            <person name="Bulgheresi S."/>
            <person name="Veyrier F."/>
        </authorList>
    </citation>
    <scope>NUCLEOTIDE SEQUENCE</scope>
    <source>
        <strain evidence="1">SAG 1488-6</strain>
    </source>
</reference>
<sequence length="203" mass="22783">MPTALQNINHWIFDMDGTLTVACHDFPYMRQQLGMADGYTDILAYVSRQDAATAVKMVRWLQDYGLDLAQNAEAAQGAVALLTHLHQQEHKLAILTRNERSLAMVTLEAIGVLDYFDEDCILGRESCQPKPKPDGILHVLNKWQADKANAIMVGDYHFDLNAGRNAGVNTMLLHPEFNEWPHLSDYYFADCAAVLTQLQYSAA</sequence>
<dbReference type="Gene3D" id="1.10.260.80">
    <property type="match status" value="1"/>
</dbReference>
<dbReference type="InterPro" id="IPR041492">
    <property type="entry name" value="HAD_2"/>
</dbReference>
<dbReference type="SUPFAM" id="SSF56784">
    <property type="entry name" value="HAD-like"/>
    <property type="match status" value="1"/>
</dbReference>
<dbReference type="SFLD" id="SFLDS00003">
    <property type="entry name" value="Haloacid_Dehalogenase"/>
    <property type="match status" value="1"/>
</dbReference>
<keyword evidence="1" id="KW-0378">Hydrolase</keyword>
<evidence type="ECO:0000313" key="2">
    <source>
        <dbReference type="Proteomes" id="UP000832034"/>
    </source>
</evidence>
<dbReference type="GO" id="GO:0016787">
    <property type="term" value="F:hydrolase activity"/>
    <property type="evidence" value="ECO:0007669"/>
    <property type="project" value="UniProtKB-KW"/>
</dbReference>
<keyword evidence="2" id="KW-1185">Reference proteome</keyword>
<dbReference type="Proteomes" id="UP000832034">
    <property type="component" value="Chromosome"/>
</dbReference>
<gene>
    <name evidence="1" type="ORF">LVJ81_12350</name>
</gene>
<accession>A0ABY4EAF8</accession>
<dbReference type="Gene3D" id="3.40.50.1000">
    <property type="entry name" value="HAD superfamily/HAD-like"/>
    <property type="match status" value="1"/>
</dbReference>
<organism evidence="1 2">
    <name type="scientific">Vitreoscilla stercoraria</name>
    <dbReference type="NCBI Taxonomy" id="61"/>
    <lineage>
        <taxon>Bacteria</taxon>
        <taxon>Pseudomonadati</taxon>
        <taxon>Pseudomonadota</taxon>
        <taxon>Betaproteobacteria</taxon>
        <taxon>Neisseriales</taxon>
        <taxon>Neisseriaceae</taxon>
        <taxon>Vitreoscilla</taxon>
    </lineage>
</organism>
<reference evidence="1" key="1">
    <citation type="submission" date="2021-12" db="EMBL/GenBank/DDBJ databases">
        <authorList>
            <person name="Veyrier F.J."/>
        </authorList>
    </citation>
    <scope>NUCLEOTIDE SEQUENCE</scope>
    <source>
        <strain evidence="1">SAG 1488-6</strain>
    </source>
</reference>
<dbReference type="SFLD" id="SFLDG01129">
    <property type="entry name" value="C1.5:_HAD__Beta-PGM__Phosphata"/>
    <property type="match status" value="1"/>
</dbReference>
<dbReference type="InterPro" id="IPR023214">
    <property type="entry name" value="HAD_sf"/>
</dbReference>
<dbReference type="EMBL" id="CP091512">
    <property type="protein sequence ID" value="UOO92375.1"/>
    <property type="molecule type" value="Genomic_DNA"/>
</dbReference>
<dbReference type="RefSeq" id="WP_019958518.1">
    <property type="nucleotide sequence ID" value="NZ_CP091512.1"/>
</dbReference>
<dbReference type="InterPro" id="IPR006439">
    <property type="entry name" value="HAD-SF_hydro_IA"/>
</dbReference>
<protein>
    <submittedName>
        <fullName evidence="1">HAD family hydrolase</fullName>
    </submittedName>
</protein>
<dbReference type="PANTHER" id="PTHR43885">
    <property type="entry name" value="HALOACID DEHALOGENASE-LIKE HYDROLASE"/>
    <property type="match status" value="1"/>
</dbReference>
<name>A0ABY4EAF8_VITST</name>
<dbReference type="PANTHER" id="PTHR43885:SF1">
    <property type="entry name" value="SUPERFAMILY HYDROLASE, PUTATIVE (AFU_ORTHOLOGUE AFUA_4G13290)-RELATED"/>
    <property type="match status" value="1"/>
</dbReference>
<dbReference type="NCBIfam" id="TIGR01509">
    <property type="entry name" value="HAD-SF-IA-v3"/>
    <property type="match status" value="1"/>
</dbReference>
<dbReference type="Pfam" id="PF13419">
    <property type="entry name" value="HAD_2"/>
    <property type="match status" value="1"/>
</dbReference>
<proteinExistence type="predicted"/>